<reference evidence="2" key="2">
    <citation type="submission" date="2012-04" db="EMBL/GenBank/DDBJ databases">
        <title>Complete genome sequence of Providencia stuartii clinical isolate MRSN 2154.</title>
        <authorList>
            <person name="Clifford R.J."/>
            <person name="Hang J."/>
            <person name="Riley M.C."/>
            <person name="Onmus-Leone F."/>
            <person name="Kuschner R.A."/>
            <person name="Lesho E.P."/>
            <person name="Waterman P.E."/>
        </authorList>
    </citation>
    <scope>NUCLEOTIDE SEQUENCE [LARGE SCALE GENOMIC DNA]</scope>
    <source>
        <strain evidence="2">MRSN 2154</strain>
    </source>
</reference>
<protein>
    <submittedName>
        <fullName evidence="1">DsrH-like sulfur reduction protein</fullName>
    </submittedName>
</protein>
<reference evidence="1 2" key="1">
    <citation type="journal article" date="2012" name="J. Bacteriol.">
        <title>Complete Genome Sequence of Providencia stuartii Clinical Isolate MRSN 2154.</title>
        <authorList>
            <person name="Clifford R.J."/>
            <person name="Hang J."/>
            <person name="Riley M.C."/>
            <person name="Onmus-Leone F."/>
            <person name="Kuschner R.A."/>
            <person name="Lesho E.P."/>
            <person name="Waterman P.E."/>
        </authorList>
    </citation>
    <scope>NUCLEOTIDE SEQUENCE [LARGE SCALE GENOMIC DNA]</scope>
    <source>
        <strain evidence="1 2">MRSN 2154</strain>
    </source>
</reference>
<dbReference type="Proteomes" id="UP000005012">
    <property type="component" value="Chromosome"/>
</dbReference>
<dbReference type="Gene3D" id="3.40.1260.10">
    <property type="entry name" value="DsrEFH-like"/>
    <property type="match status" value="1"/>
</dbReference>
<organism evidence="1 2">
    <name type="scientific">Providencia stuartii (strain MRSN 2154)</name>
    <dbReference type="NCBI Taxonomy" id="1157951"/>
    <lineage>
        <taxon>Bacteria</taxon>
        <taxon>Pseudomonadati</taxon>
        <taxon>Pseudomonadota</taxon>
        <taxon>Gammaproteobacteria</taxon>
        <taxon>Enterobacterales</taxon>
        <taxon>Morganellaceae</taxon>
        <taxon>Providencia</taxon>
    </lineage>
</organism>
<dbReference type="Pfam" id="PF04077">
    <property type="entry name" value="DsrH"/>
    <property type="match status" value="1"/>
</dbReference>
<dbReference type="PANTHER" id="PTHR37526">
    <property type="entry name" value="PROTEIN TUSB"/>
    <property type="match status" value="1"/>
</dbReference>
<dbReference type="InterPro" id="IPR027396">
    <property type="entry name" value="DsrEFH-like"/>
</dbReference>
<dbReference type="PATRIC" id="fig|1157951.4.peg.1729"/>
<dbReference type="NCBIfam" id="NF010035">
    <property type="entry name" value="PRK13510.1"/>
    <property type="match status" value="1"/>
</dbReference>
<dbReference type="SUPFAM" id="SSF75169">
    <property type="entry name" value="DsrEFH-like"/>
    <property type="match status" value="1"/>
</dbReference>
<dbReference type="GeneID" id="93517600"/>
<dbReference type="GO" id="GO:0002143">
    <property type="term" value="P:tRNA wobble position uridine thiolation"/>
    <property type="evidence" value="ECO:0007669"/>
    <property type="project" value="InterPro"/>
</dbReference>
<evidence type="ECO:0000313" key="1">
    <source>
        <dbReference type="EMBL" id="AFH93596.1"/>
    </source>
</evidence>
<evidence type="ECO:0000313" key="2">
    <source>
        <dbReference type="Proteomes" id="UP000005012"/>
    </source>
</evidence>
<dbReference type="HOGENOM" id="CLU_166087_2_1_6"/>
<dbReference type="KEGG" id="psi:S70_08670"/>
<dbReference type="RefSeq" id="WP_004923919.1">
    <property type="nucleotide sequence ID" value="NC_017731.1"/>
</dbReference>
<dbReference type="PANTHER" id="PTHR37526:SF1">
    <property type="entry name" value="PROTEIN TUSB"/>
    <property type="match status" value="1"/>
</dbReference>
<dbReference type="AlphaFoldDB" id="A0A140NN56"/>
<gene>
    <name evidence="1" type="ordered locus">S70_08670</name>
</gene>
<dbReference type="EMBL" id="CP003488">
    <property type="protein sequence ID" value="AFH93596.1"/>
    <property type="molecule type" value="Genomic_DNA"/>
</dbReference>
<dbReference type="NCBIfam" id="TIGR03011">
    <property type="entry name" value="sulf_tusB_dsrH"/>
    <property type="match status" value="1"/>
</dbReference>
<dbReference type="OrthoDB" id="9795117at2"/>
<dbReference type="GO" id="GO:1990228">
    <property type="term" value="C:sulfurtransferase complex"/>
    <property type="evidence" value="ECO:0007669"/>
    <property type="project" value="TreeGrafter"/>
</dbReference>
<name>A0A140NN56_PROSM</name>
<accession>A0A140NN56</accession>
<dbReference type="InterPro" id="IPR007215">
    <property type="entry name" value="Sulphur_relay_TusB/DsrH"/>
</dbReference>
<sequence length="95" mass="10528">MLYTIATSPFHCDFTAILRLIAPDDAVLLIQDGVIAAVSQSTHLRELQQKGARVYALDADVNARGLQNMISEQVSLASYRDFVQLTVSHKQHFAL</sequence>
<proteinExistence type="predicted"/>